<reference evidence="4 5" key="1">
    <citation type="journal article" date="2021" name="Nat. Plants">
        <title>The Taxus genome provides insights into paclitaxel biosynthesis.</title>
        <authorList>
            <person name="Xiong X."/>
            <person name="Gou J."/>
            <person name="Liao Q."/>
            <person name="Li Y."/>
            <person name="Zhou Q."/>
            <person name="Bi G."/>
            <person name="Li C."/>
            <person name="Du R."/>
            <person name="Wang X."/>
            <person name="Sun T."/>
            <person name="Guo L."/>
            <person name="Liang H."/>
            <person name="Lu P."/>
            <person name="Wu Y."/>
            <person name="Zhang Z."/>
            <person name="Ro D.K."/>
            <person name="Shang Y."/>
            <person name="Huang S."/>
            <person name="Yan J."/>
        </authorList>
    </citation>
    <scope>NUCLEOTIDE SEQUENCE [LARGE SCALE GENOMIC DNA]</scope>
    <source>
        <strain evidence="4">Ta-2019</strain>
    </source>
</reference>
<dbReference type="PROSITE" id="PS50082">
    <property type="entry name" value="WD_REPEATS_2"/>
    <property type="match status" value="1"/>
</dbReference>
<name>A0AA38LAA8_TAXCH</name>
<dbReference type="GO" id="GO:0080008">
    <property type="term" value="C:Cul4-RING E3 ubiquitin ligase complex"/>
    <property type="evidence" value="ECO:0007669"/>
    <property type="project" value="InterPro"/>
</dbReference>
<proteinExistence type="predicted"/>
<keyword evidence="5" id="KW-1185">Reference proteome</keyword>
<dbReference type="InterPro" id="IPR001680">
    <property type="entry name" value="WD40_rpt"/>
</dbReference>
<dbReference type="Gene3D" id="3.80.10.10">
    <property type="entry name" value="Ribonuclease Inhibitor"/>
    <property type="match status" value="2"/>
</dbReference>
<feature type="repeat" description="WD" evidence="2">
    <location>
        <begin position="700"/>
        <end position="735"/>
    </location>
</feature>
<dbReference type="EMBL" id="JAHRHJ020000005">
    <property type="protein sequence ID" value="KAH9314285.1"/>
    <property type="molecule type" value="Genomic_DNA"/>
</dbReference>
<evidence type="ECO:0000256" key="2">
    <source>
        <dbReference type="PROSITE-ProRule" id="PRU00221"/>
    </source>
</evidence>
<dbReference type="Pfam" id="PF00400">
    <property type="entry name" value="WD40"/>
    <property type="match status" value="2"/>
</dbReference>
<dbReference type="SMART" id="SM00446">
    <property type="entry name" value="LRRcap"/>
    <property type="match status" value="1"/>
</dbReference>
<dbReference type="SUPFAM" id="SSF50978">
    <property type="entry name" value="WD40 repeat-like"/>
    <property type="match status" value="1"/>
</dbReference>
<organism evidence="4 5">
    <name type="scientific">Taxus chinensis</name>
    <name type="common">Chinese yew</name>
    <name type="synonym">Taxus wallichiana var. chinensis</name>
    <dbReference type="NCBI Taxonomy" id="29808"/>
    <lineage>
        <taxon>Eukaryota</taxon>
        <taxon>Viridiplantae</taxon>
        <taxon>Streptophyta</taxon>
        <taxon>Embryophyta</taxon>
        <taxon>Tracheophyta</taxon>
        <taxon>Spermatophyta</taxon>
        <taxon>Pinopsida</taxon>
        <taxon>Pinidae</taxon>
        <taxon>Conifers II</taxon>
        <taxon>Cupressales</taxon>
        <taxon>Taxaceae</taxon>
        <taxon>Taxus</taxon>
    </lineage>
</organism>
<dbReference type="PANTHER" id="PTHR47201">
    <property type="entry name" value="BNAC09G30780D PROTEIN"/>
    <property type="match status" value="1"/>
</dbReference>
<feature type="non-terminal residue" evidence="4">
    <location>
        <position position="1"/>
    </location>
</feature>
<dbReference type="InterPro" id="IPR048514">
    <property type="entry name" value="DHU1_N"/>
</dbReference>
<dbReference type="AlphaFoldDB" id="A0AA38LAA8"/>
<dbReference type="InterPro" id="IPR015943">
    <property type="entry name" value="WD40/YVTN_repeat-like_dom_sf"/>
</dbReference>
<dbReference type="SMART" id="SM00320">
    <property type="entry name" value="WD40"/>
    <property type="match status" value="4"/>
</dbReference>
<dbReference type="Pfam" id="PF20919">
    <property type="entry name" value="DHU1_N"/>
    <property type="match status" value="2"/>
</dbReference>
<dbReference type="GO" id="GO:0071493">
    <property type="term" value="P:cellular response to UV-B"/>
    <property type="evidence" value="ECO:0007669"/>
    <property type="project" value="InterPro"/>
</dbReference>
<feature type="non-terminal residue" evidence="4">
    <location>
        <position position="876"/>
    </location>
</feature>
<evidence type="ECO:0000313" key="4">
    <source>
        <dbReference type="EMBL" id="KAH9314285.1"/>
    </source>
</evidence>
<sequence length="876" mass="98108">YIDACQNHGSSPNNLILSAFSKASLLKSLDEACILEIFIDQITETDISPLTEVLFLVNYSELDAVDVLHMSPCVVFNGQDLLALIRSIGPKLRSVDLKDVSLGKDSLRDLLERGLPCQFLNLSSSRVRKLNMSGHFSALDTLKLDFNGHLTSLPKGCFSSMPKLTRLSMCKTKITNFWTTSAALSRLPSLLELRFQNCVCCNDTGCPQFSSEKPSSLVHESTASKPAHKAWNMEWSPIDHEGSRFPDSELSETEEAAFHDMFSDDESVVRHHLVHSSSDNSSDESDIDIRFHGHLRELITENSPPDIQQQTTFLGNSRRDRNEITFMDYNNANVLEQTSEHITAEESFFETNEGFAMRNDELILVTGREILERLNEVSRNAYDSGALPDTFYSASERPAPGGVGARSIGEGTSSDELNVEFPVRPTAIAVRQNASHYPSPICFEKHYREFMIASLPGLKVLDNVPISQLERERARTVFSQHFEFLPYNRREKENAAAILNGREIGIGSSKRTRVGTANGNAVSFRKSICAAKTTSSAWPDINPISKLKKDPGDINKKFRPRQFEYHPLDSSLMVFGTLDGEVVVINPESGKLVGHVQSVGANHSILGLCWFSKDPTKLIAGSDNGTLQLYDVNQMRSPVLPGRYGATSSNRNPASYTYEEFEQLTSVHINATDDYFLASGYSKHVALYDICTGRRLHVFEDLHGEHINVVKFAHHSPSIFATSSFDKDIKMWDLRLKPTRPLYTTTSTRGNVMVCFSRDDHYILSSAVDNEVKQHLAVDGRLHTKFDIASTGRVQNYTRSYYMNGRDYIISGSCEENVVRICCAQTGRRLRDLSLEGRGLRSSLYVQSLRGDPFRDFHLSVLAAYFHPDSKSEILK</sequence>
<dbReference type="Proteomes" id="UP000824469">
    <property type="component" value="Unassembled WGS sequence"/>
</dbReference>
<gene>
    <name evidence="4" type="ORF">KI387_022912</name>
</gene>
<dbReference type="SUPFAM" id="SSF52058">
    <property type="entry name" value="L domain-like"/>
    <property type="match status" value="1"/>
</dbReference>
<dbReference type="InterPro" id="IPR046377">
    <property type="entry name" value="DHU1"/>
</dbReference>
<keyword evidence="2" id="KW-0853">WD repeat</keyword>
<dbReference type="InterPro" id="IPR032675">
    <property type="entry name" value="LRR_dom_sf"/>
</dbReference>
<evidence type="ECO:0000313" key="5">
    <source>
        <dbReference type="Proteomes" id="UP000824469"/>
    </source>
</evidence>
<evidence type="ECO:0000256" key="1">
    <source>
        <dbReference type="ARBA" id="ARBA00022737"/>
    </source>
</evidence>
<protein>
    <recommendedName>
        <fullName evidence="3">U2A'/phosphoprotein 32 family A C-terminal domain-containing protein</fullName>
    </recommendedName>
</protein>
<comment type="caution">
    <text evidence="4">The sequence shown here is derived from an EMBL/GenBank/DDBJ whole genome shotgun (WGS) entry which is preliminary data.</text>
</comment>
<feature type="domain" description="U2A'/phosphoprotein 32 family A C-terminal" evidence="3">
    <location>
        <begin position="444"/>
        <end position="462"/>
    </location>
</feature>
<dbReference type="InterPro" id="IPR003603">
    <property type="entry name" value="U2A'_phosphoprotein32A_C"/>
</dbReference>
<keyword evidence="1" id="KW-0677">Repeat</keyword>
<dbReference type="InterPro" id="IPR036322">
    <property type="entry name" value="WD40_repeat_dom_sf"/>
</dbReference>
<dbReference type="OMA" id="HYPSPIC"/>
<dbReference type="PANTHER" id="PTHR47201:SF1">
    <property type="entry name" value="PROTEIN DWD HYPERSENSITIVE TO UV-B 1"/>
    <property type="match status" value="1"/>
</dbReference>
<evidence type="ECO:0000259" key="3">
    <source>
        <dbReference type="SMART" id="SM00446"/>
    </source>
</evidence>
<accession>A0AA38LAA8</accession>
<dbReference type="Gene3D" id="2.130.10.10">
    <property type="entry name" value="YVTN repeat-like/Quinoprotein amine dehydrogenase"/>
    <property type="match status" value="1"/>
</dbReference>